<evidence type="ECO:0000313" key="2">
    <source>
        <dbReference type="Proteomes" id="UP001486626"/>
    </source>
</evidence>
<evidence type="ECO:0008006" key="3">
    <source>
        <dbReference type="Google" id="ProtNLM"/>
    </source>
</evidence>
<keyword evidence="2" id="KW-1185">Reference proteome</keyword>
<gene>
    <name evidence="1" type="ORF">PIQ37_00470</name>
</gene>
<proteinExistence type="predicted"/>
<dbReference type="EMBL" id="JAQJCQ010000001">
    <property type="protein sequence ID" value="MEL4889878.1"/>
    <property type="molecule type" value="Genomic_DNA"/>
</dbReference>
<reference evidence="1 2" key="1">
    <citation type="journal article" date="2024" name="FEMS Microbiol. Lett.">
        <title>Xanthomonas protegens sp. nov., a novel rice seed-associated bacterium, provides in vivo protection against X. oryzae pv. oryzae, the bacterial leaf blight pathogen.</title>
        <authorList>
            <person name="Rana R."/>
            <person name="Sharma A."/>
            <person name="Madhavan V.N."/>
            <person name="Korpole S."/>
            <person name="Sonti R.V."/>
            <person name="Patel H.K."/>
            <person name="Patil P.B."/>
        </authorList>
    </citation>
    <scope>NUCLEOTIDE SEQUENCE [LARGE SCALE GENOMIC DNA]</scope>
    <source>
        <strain evidence="1 2">PPL118</strain>
    </source>
</reference>
<organism evidence="1 2">
    <name type="scientific">Xanthomonas protegens</name>
    <dbReference type="NCBI Taxonomy" id="3380705"/>
    <lineage>
        <taxon>Bacteria</taxon>
        <taxon>Pseudomonadati</taxon>
        <taxon>Pseudomonadota</taxon>
        <taxon>Gammaproteobacteria</taxon>
        <taxon>Lysobacterales</taxon>
        <taxon>Lysobacteraceae</taxon>
        <taxon>Xanthomonas</taxon>
    </lineage>
</organism>
<name>A0ABU9L556_9XANT</name>
<evidence type="ECO:0000313" key="1">
    <source>
        <dbReference type="EMBL" id="MEL4889878.1"/>
    </source>
</evidence>
<protein>
    <recommendedName>
        <fullName evidence="3">Apea-like HEPN domain-containing protein</fullName>
    </recommendedName>
</protein>
<comment type="caution">
    <text evidence="1">The sequence shown here is derived from an EMBL/GenBank/DDBJ whole genome shotgun (WGS) entry which is preliminary data.</text>
</comment>
<accession>A0ABU9L556</accession>
<dbReference type="RefSeq" id="WP_342071944.1">
    <property type="nucleotide sequence ID" value="NZ_JAQJCQ010000001.1"/>
</dbReference>
<sequence>MNFICSCLECASERKHGFLYVPFHQQGIYRVTCGNGHRIVFIVQEHPFEVLFHIASNAVIDGYYREAITSFAASLERFYEFTARVLLLARGLDHSLIDASWKVITDKSERQLGAYIALWSARFMEPPKMLSGSLVQFRNDVVHKGVIPTQDKALDFGQAILELIATQRDKLKASCHAEINAVVMNRNAGLISSVAGEPKVGVATVDSAVGLSSSQSEPLKQVIERMRRDRHDIDMAVKALDGFSRQVDGC</sequence>
<dbReference type="Proteomes" id="UP001486626">
    <property type="component" value="Unassembled WGS sequence"/>
</dbReference>